<organism evidence="1 2">
    <name type="scientific">Arctium lappa</name>
    <name type="common">Greater burdock</name>
    <name type="synonym">Lappa major</name>
    <dbReference type="NCBI Taxonomy" id="4217"/>
    <lineage>
        <taxon>Eukaryota</taxon>
        <taxon>Viridiplantae</taxon>
        <taxon>Streptophyta</taxon>
        <taxon>Embryophyta</taxon>
        <taxon>Tracheophyta</taxon>
        <taxon>Spermatophyta</taxon>
        <taxon>Magnoliopsida</taxon>
        <taxon>eudicotyledons</taxon>
        <taxon>Gunneridae</taxon>
        <taxon>Pentapetalae</taxon>
        <taxon>asterids</taxon>
        <taxon>campanulids</taxon>
        <taxon>Asterales</taxon>
        <taxon>Asteraceae</taxon>
        <taxon>Carduoideae</taxon>
        <taxon>Cardueae</taxon>
        <taxon>Arctiinae</taxon>
        <taxon>Arctium</taxon>
    </lineage>
</organism>
<dbReference type="EMBL" id="CM042049">
    <property type="protein sequence ID" value="KAI3746298.1"/>
    <property type="molecule type" value="Genomic_DNA"/>
</dbReference>
<sequence>MMNEGEEEFSSSNDDGFSDGDDVEVTNTLSTNTSSMPAIKVKELKAERLSKNNASPTGSPMVKSSAGSTALDPRIESILVKLLGTSSSGRYVLWCCDRPLPINR</sequence>
<reference evidence="1 2" key="2">
    <citation type="journal article" date="2022" name="Mol. Ecol. Resour.">
        <title>The genomes of chicory, endive, great burdock and yacon provide insights into Asteraceae paleo-polyploidization history and plant inulin production.</title>
        <authorList>
            <person name="Fan W."/>
            <person name="Wang S."/>
            <person name="Wang H."/>
            <person name="Wang A."/>
            <person name="Jiang F."/>
            <person name="Liu H."/>
            <person name="Zhao H."/>
            <person name="Xu D."/>
            <person name="Zhang Y."/>
        </authorList>
    </citation>
    <scope>NUCLEOTIDE SEQUENCE [LARGE SCALE GENOMIC DNA]</scope>
    <source>
        <strain evidence="2">cv. Niubang</strain>
    </source>
</reference>
<protein>
    <submittedName>
        <fullName evidence="1">Uncharacterized protein</fullName>
    </submittedName>
</protein>
<keyword evidence="2" id="KW-1185">Reference proteome</keyword>
<comment type="caution">
    <text evidence="1">The sequence shown here is derived from an EMBL/GenBank/DDBJ whole genome shotgun (WGS) entry which is preliminary data.</text>
</comment>
<evidence type="ECO:0000313" key="2">
    <source>
        <dbReference type="Proteomes" id="UP001055879"/>
    </source>
</evidence>
<name>A0ACB9DIX2_ARCLA</name>
<accession>A0ACB9DIX2</accession>
<reference evidence="2" key="1">
    <citation type="journal article" date="2022" name="Mol. Ecol. Resour.">
        <title>The genomes of chicory, endive, great burdock and yacon provide insights into Asteraceae palaeo-polyploidization history and plant inulin production.</title>
        <authorList>
            <person name="Fan W."/>
            <person name="Wang S."/>
            <person name="Wang H."/>
            <person name="Wang A."/>
            <person name="Jiang F."/>
            <person name="Liu H."/>
            <person name="Zhao H."/>
            <person name="Xu D."/>
            <person name="Zhang Y."/>
        </authorList>
    </citation>
    <scope>NUCLEOTIDE SEQUENCE [LARGE SCALE GENOMIC DNA]</scope>
    <source>
        <strain evidence="2">cv. Niubang</strain>
    </source>
</reference>
<dbReference type="Proteomes" id="UP001055879">
    <property type="component" value="Linkage Group LG03"/>
</dbReference>
<evidence type="ECO:0000313" key="1">
    <source>
        <dbReference type="EMBL" id="KAI3746298.1"/>
    </source>
</evidence>
<gene>
    <name evidence="1" type="ORF">L6452_08725</name>
</gene>
<proteinExistence type="predicted"/>